<feature type="transmembrane region" description="Helical" evidence="1">
    <location>
        <begin position="177"/>
        <end position="200"/>
    </location>
</feature>
<protein>
    <submittedName>
        <fullName evidence="2">Conjugal transfer protein TraX</fullName>
    </submittedName>
</protein>
<accession>A0A9D2I323</accession>
<feature type="transmembrane region" description="Helical" evidence="1">
    <location>
        <begin position="58"/>
        <end position="76"/>
    </location>
</feature>
<evidence type="ECO:0000256" key="1">
    <source>
        <dbReference type="SAM" id="Phobius"/>
    </source>
</evidence>
<feature type="transmembrane region" description="Helical" evidence="1">
    <location>
        <begin position="152"/>
        <end position="170"/>
    </location>
</feature>
<dbReference type="InterPro" id="IPR008875">
    <property type="entry name" value="TraX"/>
</dbReference>
<gene>
    <name evidence="2" type="ORF">H9717_04570</name>
</gene>
<name>A0A9D2I323_9FIRM</name>
<evidence type="ECO:0000313" key="3">
    <source>
        <dbReference type="Proteomes" id="UP000886858"/>
    </source>
</evidence>
<keyword evidence="1" id="KW-1133">Transmembrane helix</keyword>
<sequence length="241" mass="28184">MNTFTLKMIALILMVLDHIGYYFDGAPVWLNWLGRLSYPLFLFCMVQGCRHTLSRKRYLLRLYLMSLFMTGFSWFLDSRFPTPEGYGNHNIFLPLLLTGVLISIIECFQKDRRKGFFLLGGLFGVQLLYYILPFSRQLSGDLATGIVPNLDVNEYGFSFIALGVLMYFLWEKRELFTVVYLIFCIWQFSAEGASGAQWLMAAALPLMLRYNDQKGPGLKYFFYFFYPAHTFLLFWLANFVF</sequence>
<feature type="transmembrane region" description="Helical" evidence="1">
    <location>
        <begin position="115"/>
        <end position="132"/>
    </location>
</feature>
<dbReference type="AlphaFoldDB" id="A0A9D2I323"/>
<keyword evidence="1" id="KW-0472">Membrane</keyword>
<evidence type="ECO:0000313" key="2">
    <source>
        <dbReference type="EMBL" id="HJA92376.1"/>
    </source>
</evidence>
<dbReference type="EMBL" id="DWYY01000049">
    <property type="protein sequence ID" value="HJA92376.1"/>
    <property type="molecule type" value="Genomic_DNA"/>
</dbReference>
<dbReference type="Pfam" id="PF05857">
    <property type="entry name" value="TraX"/>
    <property type="match status" value="1"/>
</dbReference>
<comment type="caution">
    <text evidence="2">The sequence shown here is derived from an EMBL/GenBank/DDBJ whole genome shotgun (WGS) entry which is preliminary data.</text>
</comment>
<proteinExistence type="predicted"/>
<organism evidence="2 3">
    <name type="scientific">Candidatus Eisenbergiella merdipullorum</name>
    <dbReference type="NCBI Taxonomy" id="2838553"/>
    <lineage>
        <taxon>Bacteria</taxon>
        <taxon>Bacillati</taxon>
        <taxon>Bacillota</taxon>
        <taxon>Clostridia</taxon>
        <taxon>Lachnospirales</taxon>
        <taxon>Lachnospiraceae</taxon>
        <taxon>Eisenbergiella</taxon>
    </lineage>
</organism>
<feature type="transmembrane region" description="Helical" evidence="1">
    <location>
        <begin position="91"/>
        <end position="108"/>
    </location>
</feature>
<feature type="transmembrane region" description="Helical" evidence="1">
    <location>
        <begin position="220"/>
        <end position="240"/>
    </location>
</feature>
<reference evidence="2" key="2">
    <citation type="submission" date="2021-04" db="EMBL/GenBank/DDBJ databases">
        <authorList>
            <person name="Gilroy R."/>
        </authorList>
    </citation>
    <scope>NUCLEOTIDE SEQUENCE</scope>
    <source>
        <strain evidence="2">CHK179-7159</strain>
    </source>
</reference>
<reference evidence="2" key="1">
    <citation type="journal article" date="2021" name="PeerJ">
        <title>Extensive microbial diversity within the chicken gut microbiome revealed by metagenomics and culture.</title>
        <authorList>
            <person name="Gilroy R."/>
            <person name="Ravi A."/>
            <person name="Getino M."/>
            <person name="Pursley I."/>
            <person name="Horton D.L."/>
            <person name="Alikhan N.F."/>
            <person name="Baker D."/>
            <person name="Gharbi K."/>
            <person name="Hall N."/>
            <person name="Watson M."/>
            <person name="Adriaenssens E.M."/>
            <person name="Foster-Nyarko E."/>
            <person name="Jarju S."/>
            <person name="Secka A."/>
            <person name="Antonio M."/>
            <person name="Oren A."/>
            <person name="Chaudhuri R.R."/>
            <person name="La Ragione R."/>
            <person name="Hildebrand F."/>
            <person name="Pallen M.J."/>
        </authorList>
    </citation>
    <scope>NUCLEOTIDE SEQUENCE</scope>
    <source>
        <strain evidence="2">CHK179-7159</strain>
    </source>
</reference>
<dbReference type="Proteomes" id="UP000886858">
    <property type="component" value="Unassembled WGS sequence"/>
</dbReference>
<keyword evidence="1" id="KW-0812">Transmembrane</keyword>